<dbReference type="Proteomes" id="UP000033774">
    <property type="component" value="Unassembled WGS sequence"/>
</dbReference>
<comment type="caution">
    <text evidence="1">The sequence shown here is derived from an EMBL/GenBank/DDBJ whole genome shotgun (WGS) entry which is preliminary data.</text>
</comment>
<reference evidence="1 2" key="1">
    <citation type="submission" date="2015-03" db="EMBL/GenBank/DDBJ databases">
        <title>Draft genome sequence of Elstera litoralis.</title>
        <authorList>
            <person name="Rahalkar M.C."/>
            <person name="Dhakephalkar P.K."/>
            <person name="Pore S.D."/>
            <person name="Arora P."/>
            <person name="Kapse N.G."/>
            <person name="Pandit P.S."/>
        </authorList>
    </citation>
    <scope>NUCLEOTIDE SEQUENCE [LARGE SCALE GENOMIC DNA]</scope>
    <source>
        <strain evidence="1 2">Dia-1</strain>
    </source>
</reference>
<organism evidence="1 2">
    <name type="scientific">Elstera litoralis</name>
    <dbReference type="NCBI Taxonomy" id="552518"/>
    <lineage>
        <taxon>Bacteria</taxon>
        <taxon>Pseudomonadati</taxon>
        <taxon>Pseudomonadota</taxon>
        <taxon>Alphaproteobacteria</taxon>
        <taxon>Rhodospirillales</taxon>
        <taxon>Rhodospirillaceae</taxon>
        <taxon>Elstera</taxon>
    </lineage>
</organism>
<gene>
    <name evidence="1" type="ORF">VZ95_12495</name>
</gene>
<sequence length="152" mass="16418">PWPKTRSRLEAALGQPVTKPQWNGLTRAWKEAMAEARIAQNSYADRLAAITQLYRGRISELLPPLEQVGSFDGASLFPKLEKERGLPLTKEEKLALADADKARRAQVQPIVSRMADAYALALGLPLDTVKRALSSAVPAASAPPSAPPPAKN</sequence>
<accession>A0A0F3IR99</accession>
<name>A0A0F3IR99_9PROT</name>
<dbReference type="AlphaFoldDB" id="A0A0F3IR99"/>
<evidence type="ECO:0000313" key="2">
    <source>
        <dbReference type="Proteomes" id="UP000033774"/>
    </source>
</evidence>
<keyword evidence="2" id="KW-1185">Reference proteome</keyword>
<feature type="non-terminal residue" evidence="1">
    <location>
        <position position="1"/>
    </location>
</feature>
<dbReference type="RefSeq" id="WP_045776139.1">
    <property type="nucleotide sequence ID" value="NZ_LAJY01000315.1"/>
</dbReference>
<dbReference type="EMBL" id="LAJY01000315">
    <property type="protein sequence ID" value="KJV09280.1"/>
    <property type="molecule type" value="Genomic_DNA"/>
</dbReference>
<proteinExistence type="predicted"/>
<protein>
    <submittedName>
        <fullName evidence="1">Uncharacterized protein</fullName>
    </submittedName>
</protein>
<evidence type="ECO:0000313" key="1">
    <source>
        <dbReference type="EMBL" id="KJV09280.1"/>
    </source>
</evidence>